<dbReference type="Gene3D" id="2.60.120.200">
    <property type="match status" value="1"/>
</dbReference>
<comment type="similarity">
    <text evidence="1">Belongs to the leguminous lectin family.</text>
</comment>
<dbReference type="PANTHER" id="PTHR32401">
    <property type="entry name" value="CONCANAVALIN A-LIKE LECTIN FAMILY PROTEIN"/>
    <property type="match status" value="1"/>
</dbReference>
<dbReference type="Gene3D" id="1.10.510.10">
    <property type="entry name" value="Transferase(Phosphotransferase) domain 1"/>
    <property type="match status" value="1"/>
</dbReference>
<dbReference type="Gramene" id="KZN09189">
    <property type="protein sequence ID" value="KZN09189"/>
    <property type="gene ID" value="DCAR_001845"/>
</dbReference>
<dbReference type="InterPro" id="IPR019825">
    <property type="entry name" value="Lectin_legB_Mn/Ca_BS"/>
</dbReference>
<protein>
    <recommendedName>
        <fullName evidence="3">Legume lectin domain-containing protein</fullName>
    </recommendedName>
</protein>
<dbReference type="Pfam" id="PF00139">
    <property type="entry name" value="Lectin_legB"/>
    <property type="match status" value="1"/>
</dbReference>
<evidence type="ECO:0000256" key="2">
    <source>
        <dbReference type="ARBA" id="ARBA00022734"/>
    </source>
</evidence>
<dbReference type="PANTHER" id="PTHR32401:SF49">
    <property type="entry name" value="OS10G0129200 PROTEIN"/>
    <property type="match status" value="1"/>
</dbReference>
<dbReference type="InterPro" id="IPR001220">
    <property type="entry name" value="Legume_lectin_dom"/>
</dbReference>
<gene>
    <name evidence="4" type="ORF">DCAR_001845</name>
</gene>
<feature type="domain" description="Legume lectin" evidence="3">
    <location>
        <begin position="80"/>
        <end position="326"/>
    </location>
</feature>
<dbReference type="OMA" id="MNEAWIS"/>
<dbReference type="InterPro" id="IPR050258">
    <property type="entry name" value="Leguminous_Lectin"/>
</dbReference>
<sequence length="447" mass="50035">MSDQFFCADFGGENGGTIAVMNLVFVKRIWKGNIVIINDAWIQARGVYCARLLAREFKIHYYTFLIIFHYSIIISCGAQLSFNYSTFSPNTKGINYDGNATASNPGIQLTLNQNDRGLNQSSGLATYFEAMHLWDNKSGSIADFSSNFSFKIDSRGLSNYSDGMTFFLAPVGFTMPRKQQGAGLGLVYVDQNFNSSLIQFVAVEFDTHANLDYPVDPPYDHVGIDISSMTSVKTMRWRNRIPDGFMNEAWISYSSSAKNLTVSFTSFVDSEPSIESLWYEVDLSKCLPERVVFGFSAATGRLYSEIHTIHSWNFSSNIQINEDNTTPPETAPKVTISLRPKKKNSEKVVVGLVAEIASGRHPINSKGKQGEVLLVEYIWLLYGQEKILEAADPKLSSDFDDKELTRLLIVGLWCAHPDHKLRPSIRQAIQVLNFEVPLPRLSSTMPA</sequence>
<dbReference type="EMBL" id="LNRQ01000001">
    <property type="protein sequence ID" value="KZN09189.1"/>
    <property type="molecule type" value="Genomic_DNA"/>
</dbReference>
<evidence type="ECO:0000256" key="1">
    <source>
        <dbReference type="ARBA" id="ARBA00007606"/>
    </source>
</evidence>
<reference evidence="4" key="1">
    <citation type="journal article" date="2016" name="Nat. Genet.">
        <title>A high-quality carrot genome assembly provides new insights into carotenoid accumulation and asterid genome evolution.</title>
        <authorList>
            <person name="Iorizzo M."/>
            <person name="Ellison S."/>
            <person name="Senalik D."/>
            <person name="Zeng P."/>
            <person name="Satapoomin P."/>
            <person name="Huang J."/>
            <person name="Bowman M."/>
            <person name="Iovene M."/>
            <person name="Sanseverino W."/>
            <person name="Cavagnaro P."/>
            <person name="Yildiz M."/>
            <person name="Macko-Podgorni A."/>
            <person name="Moranska E."/>
            <person name="Grzebelus E."/>
            <person name="Grzebelus D."/>
            <person name="Ashrafi H."/>
            <person name="Zheng Z."/>
            <person name="Cheng S."/>
            <person name="Spooner D."/>
            <person name="Van Deynze A."/>
            <person name="Simon P."/>
        </authorList>
    </citation>
    <scope>NUCLEOTIDE SEQUENCE [LARGE SCALE GENOMIC DNA]</scope>
    <source>
        <tissue evidence="4">Leaf</tissue>
    </source>
</reference>
<keyword evidence="2" id="KW-0430">Lectin</keyword>
<comment type="caution">
    <text evidence="4">The sequence shown here is derived from an EMBL/GenBank/DDBJ whole genome shotgun (WGS) entry which is preliminary data.</text>
</comment>
<name>A0A166GPA1_DAUCS</name>
<accession>A0A166GPA1</accession>
<evidence type="ECO:0000313" key="4">
    <source>
        <dbReference type="EMBL" id="KZN09189.1"/>
    </source>
</evidence>
<dbReference type="GO" id="GO:0030246">
    <property type="term" value="F:carbohydrate binding"/>
    <property type="evidence" value="ECO:0007669"/>
    <property type="project" value="UniProtKB-KW"/>
</dbReference>
<dbReference type="STRING" id="79200.A0A166GPA1"/>
<proteinExistence type="inferred from homology"/>
<dbReference type="SUPFAM" id="SSF49899">
    <property type="entry name" value="Concanavalin A-like lectins/glucanases"/>
    <property type="match status" value="1"/>
</dbReference>
<dbReference type="InterPro" id="IPR013320">
    <property type="entry name" value="ConA-like_dom_sf"/>
</dbReference>
<dbReference type="AlphaFoldDB" id="A0A166GPA1"/>
<dbReference type="PROSITE" id="PS00307">
    <property type="entry name" value="LECTIN_LEGUME_BETA"/>
    <property type="match status" value="1"/>
</dbReference>
<organism evidence="4">
    <name type="scientific">Daucus carota subsp. sativus</name>
    <name type="common">Carrot</name>
    <dbReference type="NCBI Taxonomy" id="79200"/>
    <lineage>
        <taxon>Eukaryota</taxon>
        <taxon>Viridiplantae</taxon>
        <taxon>Streptophyta</taxon>
        <taxon>Embryophyta</taxon>
        <taxon>Tracheophyta</taxon>
        <taxon>Spermatophyta</taxon>
        <taxon>Magnoliopsida</taxon>
        <taxon>eudicotyledons</taxon>
        <taxon>Gunneridae</taxon>
        <taxon>Pentapetalae</taxon>
        <taxon>asterids</taxon>
        <taxon>campanulids</taxon>
        <taxon>Apiales</taxon>
        <taxon>Apiaceae</taxon>
        <taxon>Apioideae</taxon>
        <taxon>Scandiceae</taxon>
        <taxon>Daucinae</taxon>
        <taxon>Daucus</taxon>
        <taxon>Daucus sect. Daucus</taxon>
    </lineage>
</organism>
<dbReference type="FunFam" id="2.60.120.200:FF:000103">
    <property type="entry name" value="L-type lectin-domain containing receptor kinase IX.1"/>
    <property type="match status" value="1"/>
</dbReference>
<evidence type="ECO:0000259" key="3">
    <source>
        <dbReference type="Pfam" id="PF00139"/>
    </source>
</evidence>
<dbReference type="CDD" id="cd06899">
    <property type="entry name" value="lectin_legume_LecRK_Arcelin_ConA"/>
    <property type="match status" value="1"/>
</dbReference>